<protein>
    <submittedName>
        <fullName evidence="1">DGQHR domain-containing protein</fullName>
    </submittedName>
</protein>
<evidence type="ECO:0000313" key="1">
    <source>
        <dbReference type="EMBL" id="QCI15673.1"/>
    </source>
</evidence>
<dbReference type="InterPro" id="IPR017642">
    <property type="entry name" value="DNA_S_mod_DndB"/>
</dbReference>
<dbReference type="RefSeq" id="WP_023662973.1">
    <property type="nucleotide sequence ID" value="NZ_CP039372.1"/>
</dbReference>
<dbReference type="OrthoDB" id="3524978at2"/>
<dbReference type="Pfam" id="PF14072">
    <property type="entry name" value="DndB"/>
    <property type="match status" value="1"/>
</dbReference>
<keyword evidence="1" id="KW-0614">Plasmid</keyword>
<dbReference type="NCBIfam" id="TIGR03187">
    <property type="entry name" value="DGQHR"/>
    <property type="match status" value="1"/>
</dbReference>
<dbReference type="InterPro" id="IPR017601">
    <property type="entry name" value="DGQHR-contain_dom"/>
</dbReference>
<dbReference type="Proteomes" id="UP000298551">
    <property type="component" value="Plasmid pPp1290"/>
</dbReference>
<gene>
    <name evidence="1" type="ORF">E6B08_30650</name>
</gene>
<reference evidence="2" key="1">
    <citation type="submission" date="2019-04" db="EMBL/GenBank/DDBJ databases">
        <title>Genome sequence of Pseudomonas putida 1290, an auxin catabolizing strain.</title>
        <authorList>
            <person name="Laird T.S."/>
            <person name="Leveau J.H.J."/>
        </authorList>
    </citation>
    <scope>NUCLEOTIDE SEQUENCE [LARGE SCALE GENOMIC DNA]</scope>
    <source>
        <strain evidence="2">1290</strain>
        <plasmid evidence="2">ppp1290</plasmid>
    </source>
</reference>
<sequence>MYDAVIAKEACSLETQRFVPGEVVSIHRDGTAARNAADKANKRKGEYGLFVAVHSESLVKKGDLREDLLNQHELNERREYGKRLMRAILSDELTGKRNVMADDAGYHLQHLGITLEELKEWYEEEVRAEHLEQQIRYQEHAHLRARGFEAQKAIDEIRNQPCFAVPAVRGIQAGQEYFLAQIPYPILARLFVFDEEEAVPAELRAQRALNKKRAESISEYMLDNRDTYVLPALTASVDKAMAFEALEGIEQLGTLHIPMSATMLINDGQHRRLAIEMALRNDETLRHETAPVQIHFDQGLQRSQQIFADINSKAVKPSSAINALYDHRNPYNTWLQDLLTQLPAIKRKIDFENGTPGMRSSKLWSLIAFKKFVTLLTGLSEKTITGLSDDELMDCADLVREFLEGCEKYIPQWGNMVSGKIAASDVRENFVIGHAVFLEALGTFGREALFYGTHLSPQEKSAKVIDPGKAKWHVLRPLEALQPSKSDGMWENRCVVLGKMQKTVDGTKATAAQLLSIANIPMPESLAELHQRIIK</sequence>
<dbReference type="AlphaFoldDB" id="A0A177YCJ2"/>
<dbReference type="EMBL" id="CP039372">
    <property type="protein sequence ID" value="QCI15673.1"/>
    <property type="molecule type" value="Genomic_DNA"/>
</dbReference>
<proteinExistence type="predicted"/>
<dbReference type="CDD" id="cd16412">
    <property type="entry name" value="dndB"/>
    <property type="match status" value="1"/>
</dbReference>
<organism evidence="1 2">
    <name type="scientific">Pseudomonas putida</name>
    <name type="common">Arthrobacter siderocapsulatus</name>
    <dbReference type="NCBI Taxonomy" id="303"/>
    <lineage>
        <taxon>Bacteria</taxon>
        <taxon>Pseudomonadati</taxon>
        <taxon>Pseudomonadota</taxon>
        <taxon>Gammaproteobacteria</taxon>
        <taxon>Pseudomonadales</taxon>
        <taxon>Pseudomonadaceae</taxon>
        <taxon>Pseudomonas</taxon>
    </lineage>
</organism>
<name>A0A177YCJ2_PSEPU</name>
<accession>A0A177YCJ2</accession>
<evidence type="ECO:0000313" key="2">
    <source>
        <dbReference type="Proteomes" id="UP000298551"/>
    </source>
</evidence>
<geneLocation type="plasmid" evidence="2">
    <name>ppp1290</name>
</geneLocation>